<keyword evidence="1" id="KW-1133">Transmembrane helix</keyword>
<feature type="transmembrane region" description="Helical" evidence="1">
    <location>
        <begin position="36"/>
        <end position="55"/>
    </location>
</feature>
<gene>
    <name evidence="2" type="ORF">G4D63_18425</name>
</gene>
<evidence type="ECO:0000313" key="3">
    <source>
        <dbReference type="Proteomes" id="UP000481043"/>
    </source>
</evidence>
<dbReference type="RefSeq" id="WP_163181479.1">
    <property type="nucleotide sequence ID" value="NZ_JAAIWM010000008.1"/>
</dbReference>
<organism evidence="2 3">
    <name type="scientific">Bacillus mesophilus</name>
    <dbReference type="NCBI Taxonomy" id="1808955"/>
    <lineage>
        <taxon>Bacteria</taxon>
        <taxon>Bacillati</taxon>
        <taxon>Bacillota</taxon>
        <taxon>Bacilli</taxon>
        <taxon>Bacillales</taxon>
        <taxon>Bacillaceae</taxon>
        <taxon>Bacillus</taxon>
    </lineage>
</organism>
<feature type="transmembrane region" description="Helical" evidence="1">
    <location>
        <begin position="124"/>
        <end position="144"/>
    </location>
</feature>
<comment type="caution">
    <text evidence="2">The sequence shown here is derived from an EMBL/GenBank/DDBJ whole genome shotgun (WGS) entry which is preliminary data.</text>
</comment>
<name>A0A6M0QBJ1_9BACI</name>
<keyword evidence="1" id="KW-0812">Transmembrane</keyword>
<protein>
    <submittedName>
        <fullName evidence="2">Uncharacterized protein</fullName>
    </submittedName>
</protein>
<dbReference type="InterPro" id="IPR048147">
    <property type="entry name" value="CBO0543-like"/>
</dbReference>
<dbReference type="NCBIfam" id="NF041644">
    <property type="entry name" value="CBO0543_fam"/>
    <property type="match status" value="1"/>
</dbReference>
<sequence>MNQKEFFKQIVENRIELFESFHEYWVLYSSFHTWEFWINLFLLIIPLLMLAVFIDRKRIFEIGFFGFAIHSIAIYIDIYGINEGLWGYPTQITSYLVSNFSLDASLLPISCMFVYQYTYKKGPIFYFSVIGLAVLFAFILKPLFVRFGLFYMSPNFTYFQLLMFYLAGLAIAVIIANIFTRYSKS</sequence>
<accession>A0A6M0QBJ1</accession>
<keyword evidence="1" id="KW-0472">Membrane</keyword>
<dbReference type="EMBL" id="JAAIWM010000008">
    <property type="protein sequence ID" value="NEY73695.1"/>
    <property type="molecule type" value="Genomic_DNA"/>
</dbReference>
<feature type="transmembrane region" description="Helical" evidence="1">
    <location>
        <begin position="93"/>
        <end position="115"/>
    </location>
</feature>
<feature type="transmembrane region" description="Helical" evidence="1">
    <location>
        <begin position="156"/>
        <end position="179"/>
    </location>
</feature>
<reference evidence="2 3" key="1">
    <citation type="submission" date="2020-02" db="EMBL/GenBank/DDBJ databases">
        <title>Bacillus aquiflavi sp. nov., isolated from yellow water of strong flavor Chinese baijiu in Yibin region of China.</title>
        <authorList>
            <person name="Xie J."/>
        </authorList>
    </citation>
    <scope>NUCLEOTIDE SEQUENCE [LARGE SCALE GENOMIC DNA]</scope>
    <source>
        <strain evidence="2 3">SA4</strain>
    </source>
</reference>
<evidence type="ECO:0000313" key="2">
    <source>
        <dbReference type="EMBL" id="NEY73695.1"/>
    </source>
</evidence>
<proteinExistence type="predicted"/>
<keyword evidence="3" id="KW-1185">Reference proteome</keyword>
<evidence type="ECO:0000256" key="1">
    <source>
        <dbReference type="SAM" id="Phobius"/>
    </source>
</evidence>
<feature type="transmembrane region" description="Helical" evidence="1">
    <location>
        <begin position="62"/>
        <end position="81"/>
    </location>
</feature>
<dbReference type="AlphaFoldDB" id="A0A6M0QBJ1"/>
<dbReference type="Proteomes" id="UP000481043">
    <property type="component" value="Unassembled WGS sequence"/>
</dbReference>